<dbReference type="AlphaFoldDB" id="A0A162ZQR2"/>
<dbReference type="PANTHER" id="PTHR11183">
    <property type="entry name" value="GLYCOGENIN SUBFAMILY MEMBER"/>
    <property type="match status" value="1"/>
</dbReference>
<dbReference type="SUPFAM" id="SSF53448">
    <property type="entry name" value="Nucleotide-diphospho-sugar transferases"/>
    <property type="match status" value="1"/>
</dbReference>
<accession>A0A162ZQR2</accession>
<reference evidence="1 2" key="1">
    <citation type="journal article" date="2016" name="Sci. Rep.">
        <title>Draft genome sequencing and secretome analysis of fungal phytopathogen Ascochyta rabiei provides insight into the necrotrophic effector repertoire.</title>
        <authorList>
            <person name="Verma S."/>
            <person name="Gazara R.K."/>
            <person name="Nizam S."/>
            <person name="Parween S."/>
            <person name="Chattopadhyay D."/>
            <person name="Verma P.K."/>
        </authorList>
    </citation>
    <scope>NUCLEOTIDE SEQUENCE [LARGE SCALE GENOMIC DNA]</scope>
    <source>
        <strain evidence="1 2">ArDII</strain>
    </source>
</reference>
<dbReference type="EMBL" id="JYNV01000270">
    <property type="protein sequence ID" value="KZM20755.1"/>
    <property type="molecule type" value="Genomic_DNA"/>
</dbReference>
<keyword evidence="1" id="KW-0808">Transferase</keyword>
<dbReference type="STRING" id="5454.A0A162ZQR2"/>
<dbReference type="Proteomes" id="UP000076837">
    <property type="component" value="Unassembled WGS sequence"/>
</dbReference>
<keyword evidence="2" id="KW-1185">Reference proteome</keyword>
<comment type="caution">
    <text evidence="1">The sequence shown here is derived from an EMBL/GenBank/DDBJ whole genome shotgun (WGS) entry which is preliminary data.</text>
</comment>
<dbReference type="Gene3D" id="3.90.550.10">
    <property type="entry name" value="Spore Coat Polysaccharide Biosynthesis Protein SpsA, Chain A"/>
    <property type="match status" value="1"/>
</dbReference>
<organism evidence="1 2">
    <name type="scientific">Didymella rabiei</name>
    <name type="common">Chickpea ascochyta blight fungus</name>
    <name type="synonym">Mycosphaerella rabiei</name>
    <dbReference type="NCBI Taxonomy" id="5454"/>
    <lineage>
        <taxon>Eukaryota</taxon>
        <taxon>Fungi</taxon>
        <taxon>Dikarya</taxon>
        <taxon>Ascomycota</taxon>
        <taxon>Pezizomycotina</taxon>
        <taxon>Dothideomycetes</taxon>
        <taxon>Pleosporomycetidae</taxon>
        <taxon>Pleosporales</taxon>
        <taxon>Pleosporineae</taxon>
        <taxon>Didymellaceae</taxon>
        <taxon>Ascochyta</taxon>
    </lineage>
</organism>
<dbReference type="InterPro" id="IPR029044">
    <property type="entry name" value="Nucleotide-diphossugar_trans"/>
</dbReference>
<dbReference type="OrthoDB" id="2014201at2759"/>
<gene>
    <name evidence="1" type="ORF">ST47_g8107</name>
</gene>
<dbReference type="GO" id="GO:0016740">
    <property type="term" value="F:transferase activity"/>
    <property type="evidence" value="ECO:0007669"/>
    <property type="project" value="UniProtKB-KW"/>
</dbReference>
<dbReference type="InterPro" id="IPR050587">
    <property type="entry name" value="GNT1/Glycosyltrans_8"/>
</dbReference>
<sequence length="385" mass="44075">MGLPAALRYKVVVFWLVFVSVFLFFAYAPLPERIDALRDAAVNTAADTVRPYRPNGQQWQPTTLKDSNAKYAYATFLAGNAEDAEKDVYFLGARLLAYQLIHASETRSNTSIPFIVMVTKTVSEAKKDRLQRDGAIVVVVEDLVADWIAGRDPINPRFKDVMTKLRLWELTQFDRICLIDGDTVLMENIDGVFGDPAVNTRTTLDKPNAIRDDEAPQPTEYAFASTAEPSMTLRTPIPRSKLCSEDADSVRQEINHDFPPSEEKQQYQFGPNYLNSGFIVFQPSTDMFAYYVSLLDKSDGRWGEGLPEQNLLNWAHRRPKGNMPWQTLDRMWNIHFPTVQDMEAGVKSLHEKFWNPEHKDLRPYLEKYKWRMLGYFEGLAARTSV</sequence>
<evidence type="ECO:0000313" key="2">
    <source>
        <dbReference type="Proteomes" id="UP000076837"/>
    </source>
</evidence>
<proteinExistence type="predicted"/>
<evidence type="ECO:0000313" key="1">
    <source>
        <dbReference type="EMBL" id="KZM20755.1"/>
    </source>
</evidence>
<protein>
    <submittedName>
        <fullName evidence="1">Transferase</fullName>
    </submittedName>
</protein>
<name>A0A162ZQR2_DIDRA</name>